<dbReference type="AlphaFoldDB" id="A0A2A5C6L2"/>
<accession>A0A2A5C6L2</accession>
<dbReference type="EMBL" id="NVWI01000015">
    <property type="protein sequence ID" value="PCJ39413.1"/>
    <property type="molecule type" value="Genomic_DNA"/>
</dbReference>
<reference evidence="2" key="1">
    <citation type="submission" date="2017-08" db="EMBL/GenBank/DDBJ databases">
        <title>A dynamic microbial community with high functional redundancy inhabits the cold, oxic subseafloor aquifer.</title>
        <authorList>
            <person name="Tully B.J."/>
            <person name="Wheat C.G."/>
            <person name="Glazer B.T."/>
            <person name="Huber J.A."/>
        </authorList>
    </citation>
    <scope>NUCLEOTIDE SEQUENCE [LARGE SCALE GENOMIC DNA]</scope>
</reference>
<evidence type="ECO:0000313" key="2">
    <source>
        <dbReference type="Proteomes" id="UP000228987"/>
    </source>
</evidence>
<sequence>MKYGVYQRNGVPASPYGRMTEYWFRNGEYLTMVSYIEDPIYLEEPLVRSQTWVWNPPQTVGPRNQFEPVEEVAMGKGWVPHWPLGTEHADTADRLGVSVEATGGGSITLYPEYRETLLQIREEFDRNQAGEE</sequence>
<evidence type="ECO:0000313" key="1">
    <source>
        <dbReference type="EMBL" id="PCJ39413.1"/>
    </source>
</evidence>
<organism evidence="1 2">
    <name type="scientific">SAR86 cluster bacterium</name>
    <dbReference type="NCBI Taxonomy" id="2030880"/>
    <lineage>
        <taxon>Bacteria</taxon>
        <taxon>Pseudomonadati</taxon>
        <taxon>Pseudomonadota</taxon>
        <taxon>Gammaproteobacteria</taxon>
        <taxon>SAR86 cluster</taxon>
    </lineage>
</organism>
<comment type="caution">
    <text evidence="1">The sequence shown here is derived from an EMBL/GenBank/DDBJ whole genome shotgun (WGS) entry which is preliminary data.</text>
</comment>
<proteinExistence type="predicted"/>
<dbReference type="Proteomes" id="UP000228987">
    <property type="component" value="Unassembled WGS sequence"/>
</dbReference>
<gene>
    <name evidence="1" type="ORF">COA71_14205</name>
</gene>
<name>A0A2A5C6L2_9GAMM</name>
<protein>
    <submittedName>
        <fullName evidence="1">Uncharacterized protein</fullName>
    </submittedName>
</protein>